<feature type="transmembrane region" description="Helical" evidence="7">
    <location>
        <begin position="70"/>
        <end position="86"/>
    </location>
</feature>
<comment type="similarity">
    <text evidence="7">Belongs to the binding-protein-dependent transport system permease family.</text>
</comment>
<gene>
    <name evidence="9" type="ORF">C8D98_2047</name>
</gene>
<dbReference type="Pfam" id="PF00528">
    <property type="entry name" value="BPD_transp_1"/>
    <property type="match status" value="1"/>
</dbReference>
<dbReference type="RefSeq" id="WP_132874035.1">
    <property type="nucleotide sequence ID" value="NZ_SMGG01000005.1"/>
</dbReference>
<evidence type="ECO:0000256" key="2">
    <source>
        <dbReference type="ARBA" id="ARBA00022448"/>
    </source>
</evidence>
<dbReference type="InterPro" id="IPR035906">
    <property type="entry name" value="MetI-like_sf"/>
</dbReference>
<dbReference type="PROSITE" id="PS50928">
    <property type="entry name" value="ABC_TM1"/>
    <property type="match status" value="1"/>
</dbReference>
<dbReference type="Gene3D" id="1.10.3720.10">
    <property type="entry name" value="MetI-like"/>
    <property type="match status" value="1"/>
</dbReference>
<feature type="transmembrane region" description="Helical" evidence="7">
    <location>
        <begin position="183"/>
        <end position="205"/>
    </location>
</feature>
<evidence type="ECO:0000313" key="10">
    <source>
        <dbReference type="Proteomes" id="UP000294614"/>
    </source>
</evidence>
<keyword evidence="3" id="KW-1003">Cell membrane</keyword>
<feature type="transmembrane region" description="Helical" evidence="7">
    <location>
        <begin position="158"/>
        <end position="177"/>
    </location>
</feature>
<dbReference type="GO" id="GO:0005886">
    <property type="term" value="C:plasma membrane"/>
    <property type="evidence" value="ECO:0007669"/>
    <property type="project" value="UniProtKB-SubCell"/>
</dbReference>
<dbReference type="PANTHER" id="PTHR30151">
    <property type="entry name" value="ALKANE SULFONATE ABC TRANSPORTER-RELATED, MEMBRANE SUBUNIT"/>
    <property type="match status" value="1"/>
</dbReference>
<evidence type="ECO:0000259" key="8">
    <source>
        <dbReference type="PROSITE" id="PS50928"/>
    </source>
</evidence>
<feature type="transmembrane region" description="Helical" evidence="7">
    <location>
        <begin position="125"/>
        <end position="146"/>
    </location>
</feature>
<dbReference type="EMBL" id="SMGG01000005">
    <property type="protein sequence ID" value="TCK59880.1"/>
    <property type="molecule type" value="Genomic_DNA"/>
</dbReference>
<keyword evidence="5 7" id="KW-1133">Transmembrane helix</keyword>
<evidence type="ECO:0000313" key="9">
    <source>
        <dbReference type="EMBL" id="TCK59880.1"/>
    </source>
</evidence>
<proteinExistence type="inferred from homology"/>
<reference evidence="9 10" key="1">
    <citation type="submission" date="2019-03" db="EMBL/GenBank/DDBJ databases">
        <title>Genomic Encyclopedia of Type Strains, Phase IV (KMG-IV): sequencing the most valuable type-strain genomes for metagenomic binning, comparative biology and taxonomic classification.</title>
        <authorList>
            <person name="Goeker M."/>
        </authorList>
    </citation>
    <scope>NUCLEOTIDE SEQUENCE [LARGE SCALE GENOMIC DNA]</scope>
    <source>
        <strain evidence="9 10">DSM 24984</strain>
    </source>
</reference>
<keyword evidence="2 7" id="KW-0813">Transport</keyword>
<name>A0A4R1K780_9BACT</name>
<organism evidence="9 10">
    <name type="scientific">Seleniivibrio woodruffii</name>
    <dbReference type="NCBI Taxonomy" id="1078050"/>
    <lineage>
        <taxon>Bacteria</taxon>
        <taxon>Pseudomonadati</taxon>
        <taxon>Deferribacterota</taxon>
        <taxon>Deferribacteres</taxon>
        <taxon>Deferribacterales</taxon>
        <taxon>Geovibrionaceae</taxon>
        <taxon>Seleniivibrio</taxon>
    </lineage>
</organism>
<dbReference type="CDD" id="cd06261">
    <property type="entry name" value="TM_PBP2"/>
    <property type="match status" value="1"/>
</dbReference>
<feature type="transmembrane region" description="Helical" evidence="7">
    <location>
        <begin position="226"/>
        <end position="244"/>
    </location>
</feature>
<evidence type="ECO:0000256" key="5">
    <source>
        <dbReference type="ARBA" id="ARBA00022989"/>
    </source>
</evidence>
<keyword evidence="6 7" id="KW-0472">Membrane</keyword>
<comment type="subcellular location">
    <subcellularLocation>
        <location evidence="1 7">Cell membrane</location>
        <topology evidence="1 7">Multi-pass membrane protein</topology>
    </subcellularLocation>
</comment>
<dbReference type="GO" id="GO:0055085">
    <property type="term" value="P:transmembrane transport"/>
    <property type="evidence" value="ECO:0007669"/>
    <property type="project" value="InterPro"/>
</dbReference>
<dbReference type="AlphaFoldDB" id="A0A4R1K780"/>
<dbReference type="OrthoDB" id="9804353at2"/>
<evidence type="ECO:0000256" key="1">
    <source>
        <dbReference type="ARBA" id="ARBA00004651"/>
    </source>
</evidence>
<feature type="transmembrane region" description="Helical" evidence="7">
    <location>
        <begin position="250"/>
        <end position="270"/>
    </location>
</feature>
<feature type="transmembrane region" description="Helical" evidence="7">
    <location>
        <begin position="282"/>
        <end position="302"/>
    </location>
</feature>
<evidence type="ECO:0000256" key="7">
    <source>
        <dbReference type="RuleBase" id="RU363032"/>
    </source>
</evidence>
<evidence type="ECO:0000256" key="3">
    <source>
        <dbReference type="ARBA" id="ARBA00022475"/>
    </source>
</evidence>
<feature type="domain" description="ABC transmembrane type-1" evidence="8">
    <location>
        <begin position="119"/>
        <end position="303"/>
    </location>
</feature>
<dbReference type="InterPro" id="IPR000515">
    <property type="entry name" value="MetI-like"/>
</dbReference>
<sequence length="316" mass="34670">MKIKPINAGLLPLLASIGLKEFQKFPTDIFSPISTEYYELFILGLIGVTGVFYLLSVFVKGFREYWGERAPLAAAAVLLVVVWDYYTSKTARLPMPYFPGPERVINVFIEDTETLTRSALSSLKLIVGGFLLGSLAGIVCGSLLGWSKRAAYWLSPVVRILGPVPATAWIPVCLLVFPNAFTASVFLVSLAVWFPVTLMTASAIYNVPKAYYEAAALLGTSQRGQFFRVAVPHALPTIFVGQFMGVGASFLVLITAEMVGASSGLGWYIVWAIGWAAYAKVYATLIISAVIFSGFIKLLFLFRDKLMGWQPSFVKW</sequence>
<dbReference type="Proteomes" id="UP000294614">
    <property type="component" value="Unassembled WGS sequence"/>
</dbReference>
<feature type="transmembrane region" description="Helical" evidence="7">
    <location>
        <begin position="40"/>
        <end position="58"/>
    </location>
</feature>
<keyword evidence="10" id="KW-1185">Reference proteome</keyword>
<keyword evidence="4 7" id="KW-0812">Transmembrane</keyword>
<dbReference type="SUPFAM" id="SSF161098">
    <property type="entry name" value="MetI-like"/>
    <property type="match status" value="1"/>
</dbReference>
<comment type="caution">
    <text evidence="9">The sequence shown here is derived from an EMBL/GenBank/DDBJ whole genome shotgun (WGS) entry which is preliminary data.</text>
</comment>
<accession>A0A4R1K780</accession>
<evidence type="ECO:0000256" key="4">
    <source>
        <dbReference type="ARBA" id="ARBA00022692"/>
    </source>
</evidence>
<dbReference type="PANTHER" id="PTHR30151:SF0">
    <property type="entry name" value="ABC TRANSPORTER PERMEASE PROTEIN MJ0413-RELATED"/>
    <property type="match status" value="1"/>
</dbReference>
<evidence type="ECO:0000256" key="6">
    <source>
        <dbReference type="ARBA" id="ARBA00023136"/>
    </source>
</evidence>
<protein>
    <submittedName>
        <fullName evidence="9">NitT/TauT family transport system permease protein</fullName>
    </submittedName>
</protein>